<name>A0A162P2R6_9BURK</name>
<sequence>MANTAGKLKRIGKWIGIALVVVFLGIPVIFALTFLGIQEATERQWLGKAPHHEAIAARSTQPHQVALLDVGFDSLAERLRLIESAKESIELEFFIYEIDTASRLITQALARKAQEGVRVRILVDFAMPVFKLAPAYVKTLEAAGVEVRYYNTAGIQRIFAAQHRTHRKLLAVDRKRAIVGGRNIGDDYFDLSHHYNFLDSDLMIEGPIADAITNSFELYWASEWVSKPSEINAEVQQAPLVDDLLGTLSTKEMALTTELRQHASEHTTSTCNDMQFVTDYPGSGVERRKVFLAISELAHEAKREITVESPYLVLRDDGIAVVKSVVGKGVHVRFLTNSLNSTDAFYTVASLASSLAPLRMPNLEIWAYEGQPPAHASRTPASSRWGVHAKRAVFDDDTVAVGTYNIDPRSANLNSELIVICRGNPALALDMKTSMRSRLAQSKPIVGTPQAGGEQALIQGADGDAVFRMRAIAPIARFLDFLM</sequence>
<keyword evidence="1" id="KW-0472">Membrane</keyword>
<organism evidence="3 6">
    <name type="scientific">Hydrogenophaga crassostreae</name>
    <dbReference type="NCBI Taxonomy" id="1763535"/>
    <lineage>
        <taxon>Bacteria</taxon>
        <taxon>Pseudomonadati</taxon>
        <taxon>Pseudomonadota</taxon>
        <taxon>Betaproteobacteria</taxon>
        <taxon>Burkholderiales</taxon>
        <taxon>Comamonadaceae</taxon>
        <taxon>Hydrogenophaga</taxon>
    </lineage>
</organism>
<gene>
    <name evidence="3" type="ORF">LPB072_07290</name>
    <name evidence="4" type="ORF">LPB72_16775</name>
</gene>
<dbReference type="Proteomes" id="UP000185680">
    <property type="component" value="Chromosome"/>
</dbReference>
<dbReference type="SMART" id="SM00155">
    <property type="entry name" value="PLDc"/>
    <property type="match status" value="2"/>
</dbReference>
<feature type="domain" description="PLD phosphodiesterase" evidence="2">
    <location>
        <begin position="161"/>
        <end position="188"/>
    </location>
</feature>
<dbReference type="AlphaFoldDB" id="A0A162P2R6"/>
<proteinExistence type="predicted"/>
<dbReference type="PROSITE" id="PS50035">
    <property type="entry name" value="PLD"/>
    <property type="match status" value="2"/>
</dbReference>
<reference evidence="4 5" key="1">
    <citation type="submission" date="2016-02" db="EMBL/GenBank/DDBJ databases">
        <title>Draft genome sequence of Hydrogenophaga sp. LPB0072.</title>
        <authorList>
            <person name="Shin S.-K."/>
            <person name="Yi H."/>
        </authorList>
    </citation>
    <scope>NUCLEOTIDE SEQUENCE [LARGE SCALE GENOMIC DNA]</scope>
    <source>
        <strain evidence="4 5">LPB0072</strain>
    </source>
</reference>
<evidence type="ECO:0000259" key="2">
    <source>
        <dbReference type="PROSITE" id="PS50035"/>
    </source>
</evidence>
<reference evidence="3 6" key="2">
    <citation type="submission" date="2016-10" db="EMBL/GenBank/DDBJ databases">
        <title>Hydorgenophaga sp. LPB0072 isolated from gastropod.</title>
        <authorList>
            <person name="Kim E."/>
            <person name="Yi H."/>
        </authorList>
    </citation>
    <scope>NUCLEOTIDE SEQUENCE [LARGE SCALE GENOMIC DNA]</scope>
    <source>
        <strain evidence="3 6">LPB0072</strain>
    </source>
</reference>
<evidence type="ECO:0000313" key="3">
    <source>
        <dbReference type="EMBL" id="AOW12678.1"/>
    </source>
</evidence>
<dbReference type="EMBL" id="CP017476">
    <property type="protein sequence ID" value="AOW12678.1"/>
    <property type="molecule type" value="Genomic_DNA"/>
</dbReference>
<evidence type="ECO:0000313" key="6">
    <source>
        <dbReference type="Proteomes" id="UP000185680"/>
    </source>
</evidence>
<keyword evidence="1" id="KW-0812">Transmembrane</keyword>
<dbReference type="EMBL" id="LVWD01000030">
    <property type="protein sequence ID" value="OAD40550.1"/>
    <property type="molecule type" value="Genomic_DNA"/>
</dbReference>
<feature type="domain" description="PLD phosphodiesterase" evidence="2">
    <location>
        <begin position="383"/>
        <end position="410"/>
    </location>
</feature>
<keyword evidence="1" id="KW-1133">Transmembrane helix</keyword>
<dbReference type="RefSeq" id="WP_066093345.1">
    <property type="nucleotide sequence ID" value="NZ_CP017476.1"/>
</dbReference>
<dbReference type="Proteomes" id="UP000185657">
    <property type="component" value="Unassembled WGS sequence"/>
</dbReference>
<dbReference type="PANTHER" id="PTHR21248:SF12">
    <property type="entry name" value="CARDIOLIPIN SYNTHASE C"/>
    <property type="match status" value="1"/>
</dbReference>
<dbReference type="Pfam" id="PF13091">
    <property type="entry name" value="PLDc_2"/>
    <property type="match status" value="2"/>
</dbReference>
<feature type="transmembrane region" description="Helical" evidence="1">
    <location>
        <begin position="12"/>
        <end position="37"/>
    </location>
</feature>
<dbReference type="GO" id="GO:0030572">
    <property type="term" value="F:phosphatidyltransferase activity"/>
    <property type="evidence" value="ECO:0007669"/>
    <property type="project" value="UniProtKB-ARBA"/>
</dbReference>
<dbReference type="KEGG" id="hyl:LPB072_07290"/>
<dbReference type="GO" id="GO:0032049">
    <property type="term" value="P:cardiolipin biosynthetic process"/>
    <property type="evidence" value="ECO:0007669"/>
    <property type="project" value="UniProtKB-ARBA"/>
</dbReference>
<evidence type="ECO:0000313" key="5">
    <source>
        <dbReference type="Proteomes" id="UP000185657"/>
    </source>
</evidence>
<dbReference type="STRING" id="1763535.LPB072_07290"/>
<dbReference type="InterPro" id="IPR001736">
    <property type="entry name" value="PLipase_D/transphosphatidylase"/>
</dbReference>
<evidence type="ECO:0000313" key="4">
    <source>
        <dbReference type="EMBL" id="OAD40550.1"/>
    </source>
</evidence>
<dbReference type="InterPro" id="IPR025202">
    <property type="entry name" value="PLD-like_dom"/>
</dbReference>
<keyword evidence="5" id="KW-1185">Reference proteome</keyword>
<evidence type="ECO:0000256" key="1">
    <source>
        <dbReference type="SAM" id="Phobius"/>
    </source>
</evidence>
<dbReference type="OrthoDB" id="9814092at2"/>
<protein>
    <recommendedName>
        <fullName evidence="2">PLD phosphodiesterase domain-containing protein</fullName>
    </recommendedName>
</protein>
<dbReference type="CDD" id="cd09111">
    <property type="entry name" value="PLDc_ymdC_like_1"/>
    <property type="match status" value="1"/>
</dbReference>
<dbReference type="PANTHER" id="PTHR21248">
    <property type="entry name" value="CARDIOLIPIN SYNTHASE"/>
    <property type="match status" value="1"/>
</dbReference>
<dbReference type="SUPFAM" id="SSF56024">
    <property type="entry name" value="Phospholipase D/nuclease"/>
    <property type="match status" value="2"/>
</dbReference>
<dbReference type="Gene3D" id="3.30.870.10">
    <property type="entry name" value="Endonuclease Chain A"/>
    <property type="match status" value="2"/>
</dbReference>
<accession>A0A162P2R6</accession>